<comment type="caution">
    <text evidence="4">Lacks conserved residue(s) required for the propagation of feature annotation.</text>
</comment>
<evidence type="ECO:0000256" key="1">
    <source>
        <dbReference type="ARBA" id="ARBA00010240"/>
    </source>
</evidence>
<reference evidence="7 8" key="1">
    <citation type="journal article" date="2022" name="Nat. Genet.">
        <title>Improved pea reference genome and pan-genome highlight genomic features and evolutionary characteristics.</title>
        <authorList>
            <person name="Yang T."/>
            <person name="Liu R."/>
            <person name="Luo Y."/>
            <person name="Hu S."/>
            <person name="Wang D."/>
            <person name="Wang C."/>
            <person name="Pandey M.K."/>
            <person name="Ge S."/>
            <person name="Xu Q."/>
            <person name="Li N."/>
            <person name="Li G."/>
            <person name="Huang Y."/>
            <person name="Saxena R.K."/>
            <person name="Ji Y."/>
            <person name="Li M."/>
            <person name="Yan X."/>
            <person name="He Y."/>
            <person name="Liu Y."/>
            <person name="Wang X."/>
            <person name="Xiang C."/>
            <person name="Varshney R.K."/>
            <person name="Ding H."/>
            <person name="Gao S."/>
            <person name="Zong X."/>
        </authorList>
    </citation>
    <scope>NUCLEOTIDE SEQUENCE [LARGE SCALE GENOMIC DNA]</scope>
    <source>
        <strain evidence="7 8">cv. Zhongwan 6</strain>
    </source>
</reference>
<feature type="short sequence motif" description="DGA/G" evidence="4">
    <location>
        <begin position="134"/>
        <end position="136"/>
    </location>
</feature>
<evidence type="ECO:0000259" key="6">
    <source>
        <dbReference type="PROSITE" id="PS51635"/>
    </source>
</evidence>
<dbReference type="Gene3D" id="3.40.1090.10">
    <property type="entry name" value="Cytosolic phospholipase A2 catalytic domain"/>
    <property type="match status" value="1"/>
</dbReference>
<dbReference type="GO" id="GO:0004620">
    <property type="term" value="F:phospholipase activity"/>
    <property type="evidence" value="ECO:0007669"/>
    <property type="project" value="TreeGrafter"/>
</dbReference>
<dbReference type="PANTHER" id="PTHR32176:SF33">
    <property type="entry name" value="PATATIN"/>
    <property type="match status" value="1"/>
</dbReference>
<keyword evidence="3 5" id="KW-0443">Lipid metabolism</keyword>
<evidence type="ECO:0000313" key="7">
    <source>
        <dbReference type="EMBL" id="KAI5423299.1"/>
    </source>
</evidence>
<dbReference type="PANTHER" id="PTHR32176">
    <property type="entry name" value="XYLOSE ISOMERASE"/>
    <property type="match status" value="1"/>
</dbReference>
<proteinExistence type="inferred from homology"/>
<evidence type="ECO:0000256" key="4">
    <source>
        <dbReference type="PROSITE-ProRule" id="PRU01161"/>
    </source>
</evidence>
<dbReference type="AlphaFoldDB" id="A0A9D4XLP8"/>
<comment type="similarity">
    <text evidence="1 5">Belongs to the patatin family.</text>
</comment>
<dbReference type="Pfam" id="PF01734">
    <property type="entry name" value="Patatin"/>
    <property type="match status" value="1"/>
</dbReference>
<comment type="domain">
    <text evidence="5">The nitrogen atoms of the two glycine residues in the GGXR motif define the oxyanion hole, and stabilize the oxyanion that forms during the nucleophilic attack by the catalytic serine during substrate cleavage.</text>
</comment>
<dbReference type="InterPro" id="IPR016035">
    <property type="entry name" value="Acyl_Trfase/lysoPLipase"/>
</dbReference>
<dbReference type="Gramene" id="Psat04G0633000-T2">
    <property type="protein sequence ID" value="KAI5423299.1"/>
    <property type="gene ID" value="KIW84_046330"/>
</dbReference>
<dbReference type="EC" id="3.1.1.-" evidence="5"/>
<dbReference type="PROSITE" id="PS51635">
    <property type="entry name" value="PNPLA"/>
    <property type="match status" value="1"/>
</dbReference>
<evidence type="ECO:0000256" key="2">
    <source>
        <dbReference type="ARBA" id="ARBA00022963"/>
    </source>
</evidence>
<comment type="function">
    <text evidence="5">Lipolytic acyl hydrolase (LAH).</text>
</comment>
<comment type="caution">
    <text evidence="7">The sequence shown here is derived from an EMBL/GenBank/DDBJ whole genome shotgun (WGS) entry which is preliminary data.</text>
</comment>
<dbReference type="EMBL" id="JAMSHJ010000004">
    <property type="protein sequence ID" value="KAI5423299.1"/>
    <property type="molecule type" value="Genomic_DNA"/>
</dbReference>
<keyword evidence="2 5" id="KW-0442">Lipid degradation</keyword>
<organism evidence="7 8">
    <name type="scientific">Pisum sativum</name>
    <name type="common">Garden pea</name>
    <name type="synonym">Lathyrus oleraceus</name>
    <dbReference type="NCBI Taxonomy" id="3888"/>
    <lineage>
        <taxon>Eukaryota</taxon>
        <taxon>Viridiplantae</taxon>
        <taxon>Streptophyta</taxon>
        <taxon>Embryophyta</taxon>
        <taxon>Tracheophyta</taxon>
        <taxon>Spermatophyta</taxon>
        <taxon>Magnoliopsida</taxon>
        <taxon>eudicotyledons</taxon>
        <taxon>Gunneridae</taxon>
        <taxon>Pentapetalae</taxon>
        <taxon>rosids</taxon>
        <taxon>fabids</taxon>
        <taxon>Fabales</taxon>
        <taxon>Fabaceae</taxon>
        <taxon>Papilionoideae</taxon>
        <taxon>50 kb inversion clade</taxon>
        <taxon>NPAAA clade</taxon>
        <taxon>Hologalegina</taxon>
        <taxon>IRL clade</taxon>
        <taxon>Fabeae</taxon>
        <taxon>Lathyrus</taxon>
    </lineage>
</organism>
<dbReference type="GO" id="GO:0016042">
    <property type="term" value="P:lipid catabolic process"/>
    <property type="evidence" value="ECO:0007669"/>
    <property type="project" value="UniProtKB-KW"/>
</dbReference>
<evidence type="ECO:0000313" key="8">
    <source>
        <dbReference type="Proteomes" id="UP001058974"/>
    </source>
</evidence>
<sequence length="334" mass="37248">MLTAPNPNDTSRPLFTTKQILQFYLDFGPSIFNLTAASGWNNSIPHAKFDGKFLYEIARKLLQETRLHETLTNVVIPTFDTYELQPVIFSSFKLKTVPSLDAKLSDICLGTSAAPSQLPPYEFRNGDHHFNLVDGALTANSPALLAVSEVIQQLNEKNSDFVPIKANEPIKIVLLSVGTGSSPETRRIPAILAKYFSFNDWVPILAIGLGISAGKVNDYHLESVFPSDSSSSDNYYLRIEEYNLDTSIAADNTTKENMEKLVKAGDDLLKQSVKVMDVTSFLPYEKPSEGTNAEALERLAEILYNERKLRLKRKSMEKQGRPFIEAVTSAFQMT</sequence>
<dbReference type="Proteomes" id="UP001058974">
    <property type="component" value="Chromosome 4"/>
</dbReference>
<keyword evidence="8" id="KW-1185">Reference proteome</keyword>
<dbReference type="InterPro" id="IPR002641">
    <property type="entry name" value="PNPLA_dom"/>
</dbReference>
<keyword evidence="5" id="KW-0378">Hydrolase</keyword>
<evidence type="ECO:0000256" key="5">
    <source>
        <dbReference type="RuleBase" id="RU361262"/>
    </source>
</evidence>
<evidence type="ECO:0000256" key="3">
    <source>
        <dbReference type="ARBA" id="ARBA00023098"/>
    </source>
</evidence>
<protein>
    <recommendedName>
        <fullName evidence="5">Patatin</fullName>
        <ecNumber evidence="5">3.1.1.-</ecNumber>
    </recommendedName>
</protein>
<feature type="domain" description="PNPLA" evidence="6">
    <location>
        <begin position="1"/>
        <end position="147"/>
    </location>
</feature>
<dbReference type="GO" id="GO:0047372">
    <property type="term" value="F:monoacylglycerol lipase activity"/>
    <property type="evidence" value="ECO:0007669"/>
    <property type="project" value="TreeGrafter"/>
</dbReference>
<accession>A0A9D4XLP8</accession>
<dbReference type="SUPFAM" id="SSF52151">
    <property type="entry name" value="FabD/lysophospholipase-like"/>
    <property type="match status" value="1"/>
</dbReference>
<gene>
    <name evidence="7" type="ORF">KIW84_046330</name>
</gene>
<name>A0A9D4XLP8_PEA</name>